<comment type="caution">
    <text evidence="1">The sequence shown here is derived from an EMBL/GenBank/DDBJ whole genome shotgun (WGS) entry which is preliminary data.</text>
</comment>
<reference evidence="1 2" key="1">
    <citation type="journal article" date="2019" name="Int. J. Syst. Evol. Microbiol.">
        <title>The Global Catalogue of Microorganisms (GCM) 10K type strain sequencing project: providing services to taxonomists for standard genome sequencing and annotation.</title>
        <authorList>
            <consortium name="The Broad Institute Genomics Platform"/>
            <consortium name="The Broad Institute Genome Sequencing Center for Infectious Disease"/>
            <person name="Wu L."/>
            <person name="Ma J."/>
        </authorList>
    </citation>
    <scope>NUCLEOTIDE SEQUENCE [LARGE SCALE GENOMIC DNA]</scope>
    <source>
        <strain evidence="1 2">JCM 15503</strain>
    </source>
</reference>
<dbReference type="RefSeq" id="WP_141288447.1">
    <property type="nucleotide sequence ID" value="NZ_BAAAEW010000025.1"/>
</dbReference>
<evidence type="ECO:0000313" key="1">
    <source>
        <dbReference type="EMBL" id="GAA0757801.1"/>
    </source>
</evidence>
<gene>
    <name evidence="1" type="ORF">GCM10009107_37650</name>
</gene>
<protein>
    <submittedName>
        <fullName evidence="1">Uncharacterized protein</fullName>
    </submittedName>
</protein>
<organism evidence="1 2">
    <name type="scientific">Ideonella azotifigens</name>
    <dbReference type="NCBI Taxonomy" id="513160"/>
    <lineage>
        <taxon>Bacteria</taxon>
        <taxon>Pseudomonadati</taxon>
        <taxon>Pseudomonadota</taxon>
        <taxon>Betaproteobacteria</taxon>
        <taxon>Burkholderiales</taxon>
        <taxon>Sphaerotilaceae</taxon>
        <taxon>Ideonella</taxon>
    </lineage>
</organism>
<evidence type="ECO:0000313" key="2">
    <source>
        <dbReference type="Proteomes" id="UP001500279"/>
    </source>
</evidence>
<keyword evidence="2" id="KW-1185">Reference proteome</keyword>
<dbReference type="EMBL" id="BAAAEW010000025">
    <property type="protein sequence ID" value="GAA0757801.1"/>
    <property type="molecule type" value="Genomic_DNA"/>
</dbReference>
<name>A0ABN1K843_9BURK</name>
<dbReference type="Proteomes" id="UP001500279">
    <property type="component" value="Unassembled WGS sequence"/>
</dbReference>
<accession>A0ABN1K843</accession>
<proteinExistence type="predicted"/>
<sequence length="309" mass="32096">MSTVHTRYVTWLSRGRRGHGSAALDLVAPLSTQVDNPGGYQAWASSNISWQDSNGQDQTAQFAFWSVTGAAGGPGVSFSPSLNIEVEGSDVQATAWYLPGGGRGNGEKGTFVDAFDVAQGTFVDDDFVTISPDAELTNAANETGFVPSAAVETVSAYDTIHAVPFMDWRVMVQAPAGSDSVSTTHLHTGAGSTGVAFAFYQSTGGGGGMKLPNLGRYQKGTWVSWGVMVDGGGPTGNGPVGPWDPLVLSLATALAMAEAAKLSDPELQRAGLDLAAKQLEMTAAKMAEAMRKGFSSPVRVTGMAAPNKR</sequence>